<dbReference type="PROSITE" id="PS01307">
    <property type="entry name" value="MOTA"/>
    <property type="match status" value="1"/>
</dbReference>
<reference evidence="10 11" key="1">
    <citation type="submission" date="2019-03" db="EMBL/GenBank/DDBJ databases">
        <title>Genomic Encyclopedia of Type Strains, Phase IV (KMG-IV): sequencing the most valuable type-strain genomes for metagenomic binning, comparative biology and taxonomic classification.</title>
        <authorList>
            <person name="Goeker M."/>
        </authorList>
    </citation>
    <scope>NUCLEOTIDE SEQUENCE [LARGE SCALE GENOMIC DNA]</scope>
    <source>
        <strain evidence="10 11">DSM 26752</strain>
    </source>
</reference>
<dbReference type="InterPro" id="IPR047055">
    <property type="entry name" value="MotA-like"/>
</dbReference>
<sequence>MDISTIVGLLLGLVFIVGGILSSGELKAYIDIPSLIITLGGTIASTLASFPMEDFLKTFKVIKKAFSYEEISPDEVIQEIISLANVARKEGLLSLEEYAEKLEDEFLQKGIMLVVDGTDPELVRNIMETELVFLEERHAEGQSIFETMATYAPAFGMIGTLIGLINMLRQLDDPSSIGPNMSVALVTTFYGSMLANVIFLPLAQKLKIRSKSEILVKELMVEGLLSIQAGENPRIIEEKLKTFIPPEMRKDYRKQVEKEGV</sequence>
<evidence type="ECO:0000256" key="4">
    <source>
        <dbReference type="ARBA" id="ARBA00022475"/>
    </source>
</evidence>
<dbReference type="InterPro" id="IPR002898">
    <property type="entry name" value="MotA_ExbB_proton_chnl"/>
</dbReference>
<dbReference type="Proteomes" id="UP000294567">
    <property type="component" value="Unassembled WGS sequence"/>
</dbReference>
<dbReference type="OrthoDB" id="9806929at2"/>
<evidence type="ECO:0000256" key="7">
    <source>
        <dbReference type="ARBA" id="ARBA00023136"/>
    </source>
</evidence>
<evidence type="ECO:0000256" key="1">
    <source>
        <dbReference type="ARBA" id="ARBA00004651"/>
    </source>
</evidence>
<accession>A0A4R3KWI1</accession>
<keyword evidence="6 8" id="KW-1133">Transmembrane helix</keyword>
<evidence type="ECO:0000256" key="2">
    <source>
        <dbReference type="ARBA" id="ARBA00008038"/>
    </source>
</evidence>
<evidence type="ECO:0000256" key="5">
    <source>
        <dbReference type="ARBA" id="ARBA00022692"/>
    </source>
</evidence>
<evidence type="ECO:0000256" key="8">
    <source>
        <dbReference type="SAM" id="Phobius"/>
    </source>
</evidence>
<feature type="transmembrane region" description="Helical" evidence="8">
    <location>
        <begin position="32"/>
        <end position="50"/>
    </location>
</feature>
<dbReference type="PANTHER" id="PTHR30433">
    <property type="entry name" value="CHEMOTAXIS PROTEIN MOTA"/>
    <property type="match status" value="1"/>
</dbReference>
<feature type="domain" description="MotA/TolQ/ExbB proton channel" evidence="9">
    <location>
        <begin position="100"/>
        <end position="215"/>
    </location>
</feature>
<dbReference type="Pfam" id="PF01618">
    <property type="entry name" value="MotA_ExbB"/>
    <property type="match status" value="1"/>
</dbReference>
<evidence type="ECO:0000256" key="3">
    <source>
        <dbReference type="ARBA" id="ARBA00022448"/>
    </source>
</evidence>
<dbReference type="PANTHER" id="PTHR30433:SF2">
    <property type="entry name" value="MOTILITY PROTEIN A"/>
    <property type="match status" value="1"/>
</dbReference>
<keyword evidence="11" id="KW-1185">Reference proteome</keyword>
<evidence type="ECO:0000259" key="9">
    <source>
        <dbReference type="Pfam" id="PF01618"/>
    </source>
</evidence>
<comment type="subcellular location">
    <subcellularLocation>
        <location evidence="1">Cell membrane</location>
        <topology evidence="1">Multi-pass membrane protein</topology>
    </subcellularLocation>
</comment>
<keyword evidence="3" id="KW-0813">Transport</keyword>
<dbReference type="EMBL" id="SMAE01000005">
    <property type="protein sequence ID" value="TCS89663.1"/>
    <property type="molecule type" value="Genomic_DNA"/>
</dbReference>
<proteinExistence type="inferred from homology"/>
<comment type="caution">
    <text evidence="10">The sequence shown here is derived from an EMBL/GenBank/DDBJ whole genome shotgun (WGS) entry which is preliminary data.</text>
</comment>
<evidence type="ECO:0000313" key="11">
    <source>
        <dbReference type="Proteomes" id="UP000294567"/>
    </source>
</evidence>
<evidence type="ECO:0000313" key="10">
    <source>
        <dbReference type="EMBL" id="TCS89663.1"/>
    </source>
</evidence>
<comment type="similarity">
    <text evidence="2">Belongs to the MotA family.</text>
</comment>
<keyword evidence="7 8" id="KW-0472">Membrane</keyword>
<organism evidence="10 11">
    <name type="scientific">Keratinibaculum paraultunense</name>
    <dbReference type="NCBI Taxonomy" id="1278232"/>
    <lineage>
        <taxon>Bacteria</taxon>
        <taxon>Bacillati</taxon>
        <taxon>Bacillota</taxon>
        <taxon>Tissierellia</taxon>
        <taxon>Tissierellales</taxon>
        <taxon>Tepidimicrobiaceae</taxon>
        <taxon>Keratinibaculum</taxon>
    </lineage>
</organism>
<gene>
    <name evidence="10" type="ORF">EDD65_105137</name>
</gene>
<dbReference type="AlphaFoldDB" id="A0A4R3KWI1"/>
<dbReference type="GO" id="GO:0071978">
    <property type="term" value="P:bacterial-type flagellum-dependent swarming motility"/>
    <property type="evidence" value="ECO:0007669"/>
    <property type="project" value="InterPro"/>
</dbReference>
<keyword evidence="4" id="KW-1003">Cell membrane</keyword>
<dbReference type="GO" id="GO:0006935">
    <property type="term" value="P:chemotaxis"/>
    <property type="evidence" value="ECO:0007669"/>
    <property type="project" value="InterPro"/>
</dbReference>
<feature type="transmembrane region" description="Helical" evidence="8">
    <location>
        <begin position="151"/>
        <end position="169"/>
    </location>
</feature>
<dbReference type="InterPro" id="IPR000540">
    <property type="entry name" value="Flag_MotA_CS"/>
</dbReference>
<name>A0A4R3KWI1_9FIRM</name>
<dbReference type="RefSeq" id="WP_132027245.1">
    <property type="nucleotide sequence ID" value="NZ_CP068564.1"/>
</dbReference>
<protein>
    <submittedName>
        <fullName evidence="10">Chemotaxis protein MotA</fullName>
    </submittedName>
</protein>
<keyword evidence="5 8" id="KW-0812">Transmembrane</keyword>
<feature type="transmembrane region" description="Helical" evidence="8">
    <location>
        <begin position="181"/>
        <end position="203"/>
    </location>
</feature>
<dbReference type="NCBIfam" id="NF006583">
    <property type="entry name" value="PRK09109.1"/>
    <property type="match status" value="1"/>
</dbReference>
<evidence type="ECO:0000256" key="6">
    <source>
        <dbReference type="ARBA" id="ARBA00022989"/>
    </source>
</evidence>
<dbReference type="GO" id="GO:0005886">
    <property type="term" value="C:plasma membrane"/>
    <property type="evidence" value="ECO:0007669"/>
    <property type="project" value="UniProtKB-SubCell"/>
</dbReference>